<evidence type="ECO:0000313" key="1">
    <source>
        <dbReference type="EMBL" id="MQL68297.1"/>
    </source>
</evidence>
<comment type="caution">
    <text evidence="1">The sequence shown here is derived from an EMBL/GenBank/DDBJ whole genome shotgun (WGS) entry which is preliminary data.</text>
</comment>
<evidence type="ECO:0000313" key="2">
    <source>
        <dbReference type="Proteomes" id="UP000652761"/>
    </source>
</evidence>
<dbReference type="EMBL" id="NMUH01000011">
    <property type="protein sequence ID" value="MQL68297.1"/>
    <property type="molecule type" value="Genomic_DNA"/>
</dbReference>
<organism evidence="1 2">
    <name type="scientific">Colocasia esculenta</name>
    <name type="common">Wild taro</name>
    <name type="synonym">Arum esculentum</name>
    <dbReference type="NCBI Taxonomy" id="4460"/>
    <lineage>
        <taxon>Eukaryota</taxon>
        <taxon>Viridiplantae</taxon>
        <taxon>Streptophyta</taxon>
        <taxon>Embryophyta</taxon>
        <taxon>Tracheophyta</taxon>
        <taxon>Spermatophyta</taxon>
        <taxon>Magnoliopsida</taxon>
        <taxon>Liliopsida</taxon>
        <taxon>Araceae</taxon>
        <taxon>Aroideae</taxon>
        <taxon>Colocasieae</taxon>
        <taxon>Colocasia</taxon>
    </lineage>
</organism>
<gene>
    <name evidence="1" type="ORF">Taro_000588</name>
</gene>
<dbReference type="Proteomes" id="UP000652761">
    <property type="component" value="Unassembled WGS sequence"/>
</dbReference>
<reference evidence="1" key="1">
    <citation type="submission" date="2017-07" db="EMBL/GenBank/DDBJ databases">
        <title>Taro Niue Genome Assembly and Annotation.</title>
        <authorList>
            <person name="Atibalentja N."/>
            <person name="Keating K."/>
            <person name="Fields C.J."/>
        </authorList>
    </citation>
    <scope>NUCLEOTIDE SEQUENCE</scope>
    <source>
        <strain evidence="1">Niue_2</strain>
        <tissue evidence="1">Leaf</tissue>
    </source>
</reference>
<accession>A0A843TDK5</accession>
<dbReference type="AlphaFoldDB" id="A0A843TDK5"/>
<keyword evidence="2" id="KW-1185">Reference proteome</keyword>
<proteinExistence type="predicted"/>
<sequence length="63" mass="6472">MVFMVSSVGRLCQPICIAGSLSGITTEEGDAIMNASALLDVIPGTASVTRGTGFRLASDRGRI</sequence>
<name>A0A843TDK5_COLES</name>
<protein>
    <submittedName>
        <fullName evidence="1">Uncharacterized protein</fullName>
    </submittedName>
</protein>